<gene>
    <name evidence="3" type="ORF">ADK41_05885</name>
</gene>
<feature type="domain" description="Peptidase C14 caspase" evidence="2">
    <location>
        <begin position="13"/>
        <end position="198"/>
    </location>
</feature>
<dbReference type="EMBL" id="LGCN01000051">
    <property type="protein sequence ID" value="KOT43674.1"/>
    <property type="molecule type" value="Genomic_DNA"/>
</dbReference>
<dbReference type="GO" id="GO:0004197">
    <property type="term" value="F:cysteine-type endopeptidase activity"/>
    <property type="evidence" value="ECO:0007669"/>
    <property type="project" value="InterPro"/>
</dbReference>
<dbReference type="InterPro" id="IPR027417">
    <property type="entry name" value="P-loop_NTPase"/>
</dbReference>
<organism evidence="3 4">
    <name type="scientific">Streptomyces caelestis</name>
    <dbReference type="NCBI Taxonomy" id="36816"/>
    <lineage>
        <taxon>Bacteria</taxon>
        <taxon>Bacillati</taxon>
        <taxon>Actinomycetota</taxon>
        <taxon>Actinomycetes</taxon>
        <taxon>Kitasatosporales</taxon>
        <taxon>Streptomycetaceae</taxon>
        <taxon>Streptomyces</taxon>
    </lineage>
</organism>
<dbReference type="OrthoDB" id="3542505at2"/>
<dbReference type="InterPro" id="IPR011600">
    <property type="entry name" value="Pept_C14_caspase"/>
</dbReference>
<evidence type="ECO:0000313" key="4">
    <source>
        <dbReference type="Proteomes" id="UP000037773"/>
    </source>
</evidence>
<proteinExistence type="predicted"/>
<accession>A0A0M9XAD2</accession>
<sequence length="1546" mass="171980">MTDKWWPRPDKSKALLITSGMFRDGSLARLAAVERTADSLRDRLRGPRIWGLAPLSCQVLDASKDKASPADVLTAVRTASQGVEDAFVLYFAGHGHDEGGRLWLPLYDSDVSSTATMLAFETLVNEISGSARLKLVLLDCCHAGQAMKDLRMEQYLSGEESEGCYVIGACAGNQKAKSPEGHELTAFGEALISCLESGGAPGEEFWTPSRLLEGTAAWLKHHGFPAPVHNAAPSGQLPWVRNKAYKPSFTKAVFAPPAPAESSGEGSEAVGAPLHIGLEPAPAPTPFIGRDDLLKRAREEVRVGQVLPVVGQKRTGKSALLSHLLEGWDEVPELAKPPAILEIEPNPAAEKPLLEAISRALRQTLDDGDLRTTPEGRIEDFLEDLLPRLVNKHTLVLVIKASGIDLKNPGFRKELDDLLSHRVFKRAVVLLESLDPVDFDVQARWRRRRPLVVRELETAAAKQLIGVFLAAENLRTDVDGIRTLDYEDIARGPGVIEMAALHVAQNYHRRDDFDRFLAGDDFGEETQEWVDPETFSDALLQAALLTVVDALMRVWPKYPDAWSEGQSVLTMWALLDDFALGLGDLEKMGLCRQVLRVLFNEKVIVQSRGSDPADRLLEIGLAAREALKKDLLDKTSDFPDDADIVDGHLTDAVRLLVATVLPVVSTGGEAQLLAEIPPLLEALRRTTGWLDHNLGGALPGLRARCGDYVNGGFPDALVLPVGQRAVSAPEGAPVAGGPAPVGAAGPAGDLEELYAAAGRLNVASRAVPSERATETFVTEFERAALLMEACASDLPGNVLRAIDQCGFHGSHRHQAHQHVLSARTRLAERLTTEEDRPRRPDLLRSIWSISWILNTATAQITVDDRSGVQRYLDDVERMIGALPEARDPRNRQTHNWLSYRLARLRCDAATTAEERLAAQKTAYGLAEENVRFSVELPERQYQWTSNLLVCSFYYALEIRDDEVRLNLARRTFATLEKTWGPRSQWPLFLTARAAYFLRNVHERHADSQAQFQGAREVLDLLRSRAAGFDGQGLLSWQSDYLIELAKCHAFQAHTLRERNERSAARASLEESIRTAKRAVTRFPGVYTYKVWLKVLSTKQAWYGDSPGRPLLPEYAEAVAQVRAWLDEQGESRCGDQDMALLDLWCIDGDWRRKGSLLVAARAIPVPAQVARGRILVSAEQWRVDKVYKQRQNALTAHEKHYGSSWSHCEARFRLLREYQRLSAIYGKHPLDVDHTPVWELLNEAARNFPGSLEVLRTRARYNRYIWRYREAACQFEEVARRERNGDKFRTDLIDAAECLLSQALYDEELSAESKHSVLSTASGLLEEVAGCHVQAHEVILLKARVDLELGNPVDWRLADAKRIDLIGDNYVKGVGELLNDPHRRHSTDQTRGASAEGGGMPHAMDDLLEENFTDIQVLKQLGLLYYRCSVLEHAKGEAEAALNSAWRAYNCFDGARVMEEGGHNDWGEEWADTAFLRGQVITWAGELTSSPSPFPRESEDHKGWIGLAYSRLQSARDRSAGDFHRLVKSWEERLVKQSSFWSSSSS</sequence>
<keyword evidence="4" id="KW-1185">Reference proteome</keyword>
<protein>
    <recommendedName>
        <fullName evidence="2">Peptidase C14 caspase domain-containing protein</fullName>
    </recommendedName>
</protein>
<feature type="region of interest" description="Disordered" evidence="1">
    <location>
        <begin position="1378"/>
        <end position="1399"/>
    </location>
</feature>
<evidence type="ECO:0000259" key="2">
    <source>
        <dbReference type="Pfam" id="PF00656"/>
    </source>
</evidence>
<dbReference type="Gene3D" id="3.40.50.300">
    <property type="entry name" value="P-loop containing nucleotide triphosphate hydrolases"/>
    <property type="match status" value="1"/>
</dbReference>
<dbReference type="PATRIC" id="fig|36816.3.peg.1259"/>
<dbReference type="Pfam" id="PF00656">
    <property type="entry name" value="Peptidase_C14"/>
    <property type="match status" value="1"/>
</dbReference>
<dbReference type="Proteomes" id="UP000037773">
    <property type="component" value="Unassembled WGS sequence"/>
</dbReference>
<dbReference type="Gene3D" id="3.40.50.1460">
    <property type="match status" value="1"/>
</dbReference>
<dbReference type="RefSeq" id="WP_030833570.1">
    <property type="nucleotide sequence ID" value="NZ_JBFBKA010000006.1"/>
</dbReference>
<reference evidence="3 4" key="1">
    <citation type="submission" date="2015-07" db="EMBL/GenBank/DDBJ databases">
        <authorList>
            <person name="Noorani M."/>
        </authorList>
    </citation>
    <scope>NUCLEOTIDE SEQUENCE [LARGE SCALE GENOMIC DNA]</scope>
    <source>
        <strain evidence="3 4">NRRL B-24567</strain>
    </source>
</reference>
<name>A0A0M9XAD2_9ACTN</name>
<dbReference type="GO" id="GO:0006508">
    <property type="term" value="P:proteolysis"/>
    <property type="evidence" value="ECO:0007669"/>
    <property type="project" value="InterPro"/>
</dbReference>
<evidence type="ECO:0000256" key="1">
    <source>
        <dbReference type="SAM" id="MobiDB-lite"/>
    </source>
</evidence>
<evidence type="ECO:0000313" key="3">
    <source>
        <dbReference type="EMBL" id="KOT43674.1"/>
    </source>
</evidence>
<comment type="caution">
    <text evidence="3">The sequence shown here is derived from an EMBL/GenBank/DDBJ whole genome shotgun (WGS) entry which is preliminary data.</text>
</comment>